<protein>
    <recommendedName>
        <fullName evidence="4">F-box domain-containing protein</fullName>
    </recommendedName>
</protein>
<dbReference type="EMBL" id="LT853704">
    <property type="protein sequence ID" value="SMQ56140.1"/>
    <property type="molecule type" value="Genomic_DNA"/>
</dbReference>
<evidence type="ECO:0000256" key="1">
    <source>
        <dbReference type="SAM" id="MobiDB-lite"/>
    </source>
</evidence>
<organism evidence="2 3">
    <name type="scientific">Zymoseptoria tritici (strain ST99CH_3D7)</name>
    <dbReference type="NCBI Taxonomy" id="1276538"/>
    <lineage>
        <taxon>Eukaryota</taxon>
        <taxon>Fungi</taxon>
        <taxon>Dikarya</taxon>
        <taxon>Ascomycota</taxon>
        <taxon>Pezizomycotina</taxon>
        <taxon>Dothideomycetes</taxon>
        <taxon>Dothideomycetidae</taxon>
        <taxon>Mycosphaerellales</taxon>
        <taxon>Mycosphaerellaceae</taxon>
        <taxon>Zymoseptoria</taxon>
    </lineage>
</organism>
<name>A0A1X7S9F0_ZYMT9</name>
<dbReference type="Proteomes" id="UP000215127">
    <property type="component" value="Chromosome 13"/>
</dbReference>
<feature type="compositionally biased region" description="Polar residues" evidence="1">
    <location>
        <begin position="7"/>
        <end position="18"/>
    </location>
</feature>
<proteinExistence type="predicted"/>
<reference evidence="2 3" key="1">
    <citation type="submission" date="2016-06" db="EMBL/GenBank/DDBJ databases">
        <authorList>
            <person name="Kjaerup R.B."/>
            <person name="Dalgaard T.S."/>
            <person name="Juul-Madsen H.R."/>
        </authorList>
    </citation>
    <scope>NUCLEOTIDE SEQUENCE [LARGE SCALE GENOMIC DNA]</scope>
</reference>
<evidence type="ECO:0000313" key="2">
    <source>
        <dbReference type="EMBL" id="SMQ56140.1"/>
    </source>
</evidence>
<evidence type="ECO:0008006" key="4">
    <source>
        <dbReference type="Google" id="ProtNLM"/>
    </source>
</evidence>
<accession>A0A1X7S9F0</accession>
<evidence type="ECO:0000313" key="3">
    <source>
        <dbReference type="Proteomes" id="UP000215127"/>
    </source>
</evidence>
<dbReference type="AlphaFoldDB" id="A0A1X7S9F0"/>
<sequence length="416" mass="46357">MADLQPASASHRANTRPQAASPADDRSINISQAADRTDLRTMSHTNSLGGLPPEIFDHVAGLTTPEDLMSLRLVSRDVAAKVLCICKPVLFSTKKIMLCHEASMLSALEHAQHPTLGNAIRRIVLFDNVLEDPDESYMSIKPTRGYIRDWEGAHQTQKEMIGRGDVLRLLTDFLKTVSKSGVLSDLRIQRCDGTELSSRQPSLPRGCYKNKHPSDDFFLSTLLTAIITSGFAADTFAMIIDTKSNLSTTLLPVVHHGAQASSMSRYELAFSRFKALELVLSVQDTHRSLSDDTEAIRNFCRAKFCQKIVSLIITGDCHWDNRLDSESEETAHQFNELMSMECPRLEVLKLHGYHVECDALMAFAKRHKCLSKAAFGYGTLNDASGPIDYEDNWDFYQDMASSTEIAEVIHDEKLMG</sequence>
<gene>
    <name evidence="2" type="ORF">ZT3D7_G11295</name>
</gene>
<keyword evidence="3" id="KW-1185">Reference proteome</keyword>
<feature type="region of interest" description="Disordered" evidence="1">
    <location>
        <begin position="1"/>
        <end position="46"/>
    </location>
</feature>